<name>A0A378YV27_9BURK</name>
<organism evidence="1 2">
    <name type="scientific">Pandoraea pnomenusa</name>
    <dbReference type="NCBI Taxonomy" id="93220"/>
    <lineage>
        <taxon>Bacteria</taxon>
        <taxon>Pseudomonadati</taxon>
        <taxon>Pseudomonadota</taxon>
        <taxon>Betaproteobacteria</taxon>
        <taxon>Burkholderiales</taxon>
        <taxon>Burkholderiaceae</taxon>
        <taxon>Pandoraea</taxon>
    </lineage>
</organism>
<gene>
    <name evidence="1" type="ORF">NCTC13160_03847</name>
</gene>
<dbReference type="InterPro" id="IPR012672">
    <property type="entry name" value="T3SS_YscX"/>
</dbReference>
<dbReference type="KEGG" id="ppnm:LV28_19500"/>
<dbReference type="RefSeq" id="WP_023597395.1">
    <property type="nucleotide sequence ID" value="NZ_CP009553.3"/>
</dbReference>
<dbReference type="EMBL" id="UGSG01000001">
    <property type="protein sequence ID" value="SUA80633.1"/>
    <property type="molecule type" value="Genomic_DNA"/>
</dbReference>
<accession>A0A378YV27</accession>
<dbReference type="Pfam" id="PF09474">
    <property type="entry name" value="Type_III_YscX"/>
    <property type="match status" value="1"/>
</dbReference>
<reference evidence="1 2" key="1">
    <citation type="submission" date="2018-06" db="EMBL/GenBank/DDBJ databases">
        <authorList>
            <consortium name="Pathogen Informatics"/>
            <person name="Doyle S."/>
        </authorList>
    </citation>
    <scope>NUCLEOTIDE SEQUENCE [LARGE SCALE GENOMIC DNA]</scope>
    <source>
        <strain evidence="1 2">NCTC13160</strain>
    </source>
</reference>
<proteinExistence type="predicted"/>
<protein>
    <submittedName>
        <fullName evidence="1">Uncharacterized protein</fullName>
    </submittedName>
</protein>
<evidence type="ECO:0000313" key="1">
    <source>
        <dbReference type="EMBL" id="SUA80633.1"/>
    </source>
</evidence>
<dbReference type="Proteomes" id="UP000254573">
    <property type="component" value="Unassembled WGS sequence"/>
</dbReference>
<dbReference type="AlphaFoldDB" id="A0A378YV27"/>
<sequence length="130" mass="14086">MSSRIDAAALLNFSRGIELVVNRENDIRSLPRVTQSMISVSPGRAKIDALLRKPSHEERLMGLLRPNLPPNLLDAHATEQSLVALTQSLRQAAAAGGEHAQILRRAAAIVSEESKSRELVGAYKRALVSA</sequence>
<evidence type="ECO:0000313" key="2">
    <source>
        <dbReference type="Proteomes" id="UP000254573"/>
    </source>
</evidence>